<sequence length="96" mass="11201">MPTTDRKRYSRLVLTIPERPTQRQDPSITFTDEDYEGTIPYSDNPMGGTSPSGSRQLGQRTIFGWPSKSWAFHNQSWRSVWEHRSILLVSKLRFEV</sequence>
<accession>A0A371E7C7</accession>
<name>A0A371E7C7_MUCPR</name>
<dbReference type="AlphaFoldDB" id="A0A371E7C7"/>
<proteinExistence type="predicted"/>
<protein>
    <submittedName>
        <fullName evidence="2">Uncharacterized protein</fullName>
    </submittedName>
</protein>
<gene>
    <name evidence="2" type="ORF">CR513_59788</name>
</gene>
<dbReference type="Proteomes" id="UP000257109">
    <property type="component" value="Unassembled WGS sequence"/>
</dbReference>
<evidence type="ECO:0000313" key="2">
    <source>
        <dbReference type="EMBL" id="RDX61935.1"/>
    </source>
</evidence>
<comment type="caution">
    <text evidence="2">The sequence shown here is derived from an EMBL/GenBank/DDBJ whole genome shotgun (WGS) entry which is preliminary data.</text>
</comment>
<evidence type="ECO:0000256" key="1">
    <source>
        <dbReference type="SAM" id="MobiDB-lite"/>
    </source>
</evidence>
<organism evidence="2 3">
    <name type="scientific">Mucuna pruriens</name>
    <name type="common">Velvet bean</name>
    <name type="synonym">Dolichos pruriens</name>
    <dbReference type="NCBI Taxonomy" id="157652"/>
    <lineage>
        <taxon>Eukaryota</taxon>
        <taxon>Viridiplantae</taxon>
        <taxon>Streptophyta</taxon>
        <taxon>Embryophyta</taxon>
        <taxon>Tracheophyta</taxon>
        <taxon>Spermatophyta</taxon>
        <taxon>Magnoliopsida</taxon>
        <taxon>eudicotyledons</taxon>
        <taxon>Gunneridae</taxon>
        <taxon>Pentapetalae</taxon>
        <taxon>rosids</taxon>
        <taxon>fabids</taxon>
        <taxon>Fabales</taxon>
        <taxon>Fabaceae</taxon>
        <taxon>Papilionoideae</taxon>
        <taxon>50 kb inversion clade</taxon>
        <taxon>NPAAA clade</taxon>
        <taxon>indigoferoid/millettioid clade</taxon>
        <taxon>Phaseoleae</taxon>
        <taxon>Mucuna</taxon>
    </lineage>
</organism>
<dbReference type="OrthoDB" id="1752268at2759"/>
<feature type="compositionally biased region" description="Polar residues" evidence="1">
    <location>
        <begin position="47"/>
        <end position="58"/>
    </location>
</feature>
<feature type="non-terminal residue" evidence="2">
    <location>
        <position position="1"/>
    </location>
</feature>
<keyword evidence="3" id="KW-1185">Reference proteome</keyword>
<reference evidence="2" key="1">
    <citation type="submission" date="2018-05" db="EMBL/GenBank/DDBJ databases">
        <title>Draft genome of Mucuna pruriens seed.</title>
        <authorList>
            <person name="Nnadi N.E."/>
            <person name="Vos R."/>
            <person name="Hasami M.H."/>
            <person name="Devisetty U.K."/>
            <person name="Aguiy J.C."/>
        </authorList>
    </citation>
    <scope>NUCLEOTIDE SEQUENCE [LARGE SCALE GENOMIC DNA]</scope>
    <source>
        <strain evidence="2">JCA_2017</strain>
    </source>
</reference>
<feature type="region of interest" description="Disordered" evidence="1">
    <location>
        <begin position="18"/>
        <end position="58"/>
    </location>
</feature>
<dbReference type="EMBL" id="QJKJ01015798">
    <property type="protein sequence ID" value="RDX61935.1"/>
    <property type="molecule type" value="Genomic_DNA"/>
</dbReference>
<evidence type="ECO:0000313" key="3">
    <source>
        <dbReference type="Proteomes" id="UP000257109"/>
    </source>
</evidence>